<feature type="region of interest" description="Disordered" evidence="2">
    <location>
        <begin position="971"/>
        <end position="1005"/>
    </location>
</feature>
<feature type="compositionally biased region" description="Basic and acidic residues" evidence="2">
    <location>
        <begin position="841"/>
        <end position="864"/>
    </location>
</feature>
<proteinExistence type="predicted"/>
<evidence type="ECO:0000313" key="3">
    <source>
        <dbReference type="EMBL" id="OCF30725.1"/>
    </source>
</evidence>
<name>A0A1B9GI89_9TREE</name>
<feature type="compositionally biased region" description="Pro residues" evidence="2">
    <location>
        <begin position="203"/>
        <end position="212"/>
    </location>
</feature>
<feature type="region of interest" description="Disordered" evidence="2">
    <location>
        <begin position="841"/>
        <end position="869"/>
    </location>
</feature>
<feature type="region of interest" description="Disordered" evidence="2">
    <location>
        <begin position="1"/>
        <end position="33"/>
    </location>
</feature>
<dbReference type="EMBL" id="KV700143">
    <property type="protein sequence ID" value="OCF30725.1"/>
    <property type="molecule type" value="Genomic_DNA"/>
</dbReference>
<evidence type="ECO:0000313" key="4">
    <source>
        <dbReference type="Proteomes" id="UP000092666"/>
    </source>
</evidence>
<gene>
    <name evidence="3" type="ORF">I316_07611</name>
</gene>
<dbReference type="OrthoDB" id="2592022at2759"/>
<feature type="compositionally biased region" description="Basic and acidic residues" evidence="2">
    <location>
        <begin position="985"/>
        <end position="999"/>
    </location>
</feature>
<feature type="region of interest" description="Disordered" evidence="2">
    <location>
        <begin position="707"/>
        <end position="729"/>
    </location>
</feature>
<evidence type="ECO:0000256" key="1">
    <source>
        <dbReference type="SAM" id="Coils"/>
    </source>
</evidence>
<protein>
    <submittedName>
        <fullName evidence="3">Uncharacterized protein</fullName>
    </submittedName>
</protein>
<feature type="compositionally biased region" description="Polar residues" evidence="2">
    <location>
        <begin position="223"/>
        <end position="233"/>
    </location>
</feature>
<feature type="compositionally biased region" description="Low complexity" evidence="2">
    <location>
        <begin position="20"/>
        <end position="33"/>
    </location>
</feature>
<evidence type="ECO:0000256" key="2">
    <source>
        <dbReference type="SAM" id="MobiDB-lite"/>
    </source>
</evidence>
<reference evidence="4" key="2">
    <citation type="submission" date="2013-12" db="EMBL/GenBank/DDBJ databases">
        <title>Evolution of pathogenesis and genome organization in the Tremellales.</title>
        <authorList>
            <person name="Cuomo C."/>
            <person name="Litvintseva A."/>
            <person name="Heitman J."/>
            <person name="Chen Y."/>
            <person name="Sun S."/>
            <person name="Springer D."/>
            <person name="Dromer F."/>
            <person name="Young S."/>
            <person name="Zeng Q."/>
            <person name="Chapman S."/>
            <person name="Gujja S."/>
            <person name="Saif S."/>
            <person name="Birren B."/>
        </authorList>
    </citation>
    <scope>NUCLEOTIDE SEQUENCE [LARGE SCALE GENOMIC DNA]</scope>
    <source>
        <strain evidence="4">BCC8398</strain>
    </source>
</reference>
<feature type="coiled-coil region" evidence="1">
    <location>
        <begin position="119"/>
        <end position="181"/>
    </location>
</feature>
<reference evidence="3 4" key="1">
    <citation type="submission" date="2013-07" db="EMBL/GenBank/DDBJ databases">
        <title>The Genome Sequence of Cryptococcus heveanensis BCC8398.</title>
        <authorList>
            <consortium name="The Broad Institute Genome Sequencing Platform"/>
            <person name="Cuomo C."/>
            <person name="Litvintseva A."/>
            <person name="Chen Y."/>
            <person name="Heitman J."/>
            <person name="Sun S."/>
            <person name="Springer D."/>
            <person name="Dromer F."/>
            <person name="Young S.K."/>
            <person name="Zeng Q."/>
            <person name="Gargeya S."/>
            <person name="Fitzgerald M."/>
            <person name="Abouelleil A."/>
            <person name="Alvarado L."/>
            <person name="Berlin A.M."/>
            <person name="Chapman S.B."/>
            <person name="Dewar J."/>
            <person name="Goldberg J."/>
            <person name="Griggs A."/>
            <person name="Gujja S."/>
            <person name="Hansen M."/>
            <person name="Howarth C."/>
            <person name="Imamovic A."/>
            <person name="Larimer J."/>
            <person name="McCowan C."/>
            <person name="Murphy C."/>
            <person name="Pearson M."/>
            <person name="Priest M."/>
            <person name="Roberts A."/>
            <person name="Saif S."/>
            <person name="Shea T."/>
            <person name="Sykes S."/>
            <person name="Wortman J."/>
            <person name="Nusbaum C."/>
            <person name="Birren B."/>
        </authorList>
    </citation>
    <scope>NUCLEOTIDE SEQUENCE [LARGE SCALE GENOMIC DNA]</scope>
    <source>
        <strain evidence="3 4">BCC8398</strain>
    </source>
</reference>
<accession>A0A1B9GI89</accession>
<feature type="region of interest" description="Disordered" evidence="2">
    <location>
        <begin position="198"/>
        <end position="246"/>
    </location>
</feature>
<dbReference type="Proteomes" id="UP000092666">
    <property type="component" value="Unassembled WGS sequence"/>
</dbReference>
<feature type="region of interest" description="Disordered" evidence="2">
    <location>
        <begin position="470"/>
        <end position="518"/>
    </location>
</feature>
<keyword evidence="4" id="KW-1185">Reference proteome</keyword>
<sequence>MSPVSPASHSSTRQRHAERLSSPSPSLPTSHPLIAELTSLRQQLSAYQRASHQAAIQLQGARLELALSQEEGTKTKREREVLKKEVDILRNNPAPPPLAPTSTALTQLSLAHRRLSSKLDLTESQLASVSLDLSKAQQEVQRLTREREGDRAVLNELRRIEEDREEELEWEKGERRKAEEQKKLCDLALKEYQSLVNSLDPGAVPPEIPSRPTPSLSDDLPLSDNQPETSTTGMPLGVGTHDLSSSPLTTLECPPAVSAPPSAGETISNLLIGQKGVHRLFNDFTSMLVSKDKTIHSLESKIEDLEHSLTITKEQLAAETALAIEAGLERDKALRDDASASRVVERYMTFTQKTHATVHMHLDNLRTRSQATATTLRNEVTTLKKQLAAERERAEKLRIALDELSEGMSREAAGRRRETALRLKMLAADEKRARKVEVWLDRVRRSREGAEGAVAESDLLESLLDEGVEAVSDSAETTDVGKDKQRSWRGLASLNPIKKNKPKSDGGPNGTTERDAEQESLARILLAEELVTTLVADLQVETERRMDLERQRVDWLAKEAVEGRQAHELADTEDRGEENGHVMFDLDEHEHEEKAEQGEGESKLEVAVQASNDVGALPDEGSSLNDASVREGELEGNQPLNLLEVAEHLVEEVDPPSPYRPLTPEPSPLTSQLGKMFEPLTLRYAPLQKDLHDLSYALSVLRTSLPTLEPSTPTSAHPLPSPKSTTKRSTFLTLSRQPPALPPASDPTLLAILDGIHEVIEDARVDVEIALADHERVYRGFEALLNVGKGSGKKDGIMDEVREYIDVKGDETDESWNRLKKRVQNVENDFAEIKRIIHEGEGMEVSHDNDEHEYEPEHQHERQQSEGFAKRKKSIWDGVELKTVSIPIRGTSTPGYSPLNTPLGSPLLDALANSPASLASPMSASSIGGGFGANFDPRRRTSNMLSSVGSVGRSFSSSVIGAPRKVSGLASGLYRGPGLGGRGKGNQDGETDGRVKRFDEEDDVE</sequence>
<keyword evidence="1" id="KW-0175">Coiled coil</keyword>
<organism evidence="3 4">
    <name type="scientific">Kwoniella heveanensis BCC8398</name>
    <dbReference type="NCBI Taxonomy" id="1296120"/>
    <lineage>
        <taxon>Eukaryota</taxon>
        <taxon>Fungi</taxon>
        <taxon>Dikarya</taxon>
        <taxon>Basidiomycota</taxon>
        <taxon>Agaricomycotina</taxon>
        <taxon>Tremellomycetes</taxon>
        <taxon>Tremellales</taxon>
        <taxon>Cryptococcaceae</taxon>
        <taxon>Kwoniella</taxon>
    </lineage>
</organism>
<feature type="compositionally biased region" description="Gly residues" evidence="2">
    <location>
        <begin position="975"/>
        <end position="984"/>
    </location>
</feature>
<feature type="compositionally biased region" description="Polar residues" evidence="2">
    <location>
        <begin position="1"/>
        <end position="11"/>
    </location>
</feature>
<feature type="coiled-coil region" evidence="1">
    <location>
        <begin position="373"/>
        <end position="407"/>
    </location>
</feature>
<dbReference type="STRING" id="1296120.A0A1B9GI89"/>
<dbReference type="AlphaFoldDB" id="A0A1B9GI89"/>